<dbReference type="PANTHER" id="PTHR11579">
    <property type="entry name" value="PROTEIN-L-ISOASPARTATE O-METHYLTRANSFERASE"/>
    <property type="match status" value="1"/>
</dbReference>
<dbReference type="RefSeq" id="WP_030283987.1">
    <property type="nucleotide sequence ID" value="NZ_JBEZVI010000007.1"/>
</dbReference>
<dbReference type="PANTHER" id="PTHR11579:SF0">
    <property type="entry name" value="PROTEIN-L-ISOASPARTATE(D-ASPARTATE) O-METHYLTRANSFERASE"/>
    <property type="match status" value="1"/>
</dbReference>
<evidence type="ECO:0000256" key="1">
    <source>
        <dbReference type="ARBA" id="ARBA00004496"/>
    </source>
</evidence>
<dbReference type="CDD" id="cd02440">
    <property type="entry name" value="AdoMet_MTases"/>
    <property type="match status" value="1"/>
</dbReference>
<dbReference type="InterPro" id="IPR029063">
    <property type="entry name" value="SAM-dependent_MTases_sf"/>
</dbReference>
<dbReference type="GO" id="GO:0008168">
    <property type="term" value="F:methyltransferase activity"/>
    <property type="evidence" value="ECO:0007669"/>
    <property type="project" value="UniProtKB-KW"/>
</dbReference>
<comment type="subcellular location">
    <subcellularLocation>
        <location evidence="1">Cytoplasm</location>
    </subcellularLocation>
</comment>
<dbReference type="EC" id="2.1.1.77" evidence="3"/>
<dbReference type="Proteomes" id="UP001550853">
    <property type="component" value="Unassembled WGS sequence"/>
</dbReference>
<evidence type="ECO:0000256" key="7">
    <source>
        <dbReference type="ARBA" id="ARBA00022679"/>
    </source>
</evidence>
<organism evidence="12 13">
    <name type="scientific">Streptomyces catenulae</name>
    <dbReference type="NCBI Taxonomy" id="66875"/>
    <lineage>
        <taxon>Bacteria</taxon>
        <taxon>Bacillati</taxon>
        <taxon>Actinomycetota</taxon>
        <taxon>Actinomycetes</taxon>
        <taxon>Kitasatosporales</taxon>
        <taxon>Streptomycetaceae</taxon>
        <taxon>Streptomyces</taxon>
    </lineage>
</organism>
<keyword evidence="7" id="KW-0808">Transferase</keyword>
<evidence type="ECO:0000256" key="9">
    <source>
        <dbReference type="ARBA" id="ARBA00030757"/>
    </source>
</evidence>
<keyword evidence="6 12" id="KW-0489">Methyltransferase</keyword>
<dbReference type="EMBL" id="JBEZVI010000007">
    <property type="protein sequence ID" value="MEU3710720.1"/>
    <property type="molecule type" value="Genomic_DNA"/>
</dbReference>
<dbReference type="Pfam" id="PF01135">
    <property type="entry name" value="PCMT"/>
    <property type="match status" value="1"/>
</dbReference>
<evidence type="ECO:0000256" key="3">
    <source>
        <dbReference type="ARBA" id="ARBA00011890"/>
    </source>
</evidence>
<keyword evidence="5" id="KW-0963">Cytoplasm</keyword>
<gene>
    <name evidence="12" type="ORF">AB0E61_11570</name>
</gene>
<evidence type="ECO:0000256" key="8">
    <source>
        <dbReference type="ARBA" id="ARBA00022691"/>
    </source>
</evidence>
<comment type="caution">
    <text evidence="12">The sequence shown here is derived from an EMBL/GenBank/DDBJ whole genome shotgun (WGS) entry which is preliminary data.</text>
</comment>
<evidence type="ECO:0000256" key="11">
    <source>
        <dbReference type="ARBA" id="ARBA00031350"/>
    </source>
</evidence>
<name>A0ABV2YYA2_9ACTN</name>
<evidence type="ECO:0000256" key="5">
    <source>
        <dbReference type="ARBA" id="ARBA00022490"/>
    </source>
</evidence>
<proteinExistence type="inferred from homology"/>
<evidence type="ECO:0000256" key="2">
    <source>
        <dbReference type="ARBA" id="ARBA00005369"/>
    </source>
</evidence>
<dbReference type="Gene3D" id="3.40.50.150">
    <property type="entry name" value="Vaccinia Virus protein VP39"/>
    <property type="match status" value="1"/>
</dbReference>
<protein>
    <recommendedName>
        <fullName evidence="4">Protein-L-isoaspartate O-methyltransferase</fullName>
        <ecNumber evidence="3">2.1.1.77</ecNumber>
    </recommendedName>
    <alternativeName>
        <fullName evidence="11">L-isoaspartyl protein carboxyl methyltransferase</fullName>
    </alternativeName>
    <alternativeName>
        <fullName evidence="9">Protein L-isoaspartyl methyltransferase</fullName>
    </alternativeName>
    <alternativeName>
        <fullName evidence="10">Protein-beta-aspartate methyltransferase</fullName>
    </alternativeName>
</protein>
<reference evidence="12 13" key="1">
    <citation type="submission" date="2024-06" db="EMBL/GenBank/DDBJ databases">
        <title>The Natural Products Discovery Center: Release of the First 8490 Sequenced Strains for Exploring Actinobacteria Biosynthetic Diversity.</title>
        <authorList>
            <person name="Kalkreuter E."/>
            <person name="Kautsar S.A."/>
            <person name="Yang D."/>
            <person name="Bader C.D."/>
            <person name="Teijaro C.N."/>
            <person name="Fluegel L."/>
            <person name="Davis C.M."/>
            <person name="Simpson J.R."/>
            <person name="Lauterbach L."/>
            <person name="Steele A.D."/>
            <person name="Gui C."/>
            <person name="Meng S."/>
            <person name="Li G."/>
            <person name="Viehrig K."/>
            <person name="Ye F."/>
            <person name="Su P."/>
            <person name="Kiefer A.F."/>
            <person name="Nichols A."/>
            <person name="Cepeda A.J."/>
            <person name="Yan W."/>
            <person name="Fan B."/>
            <person name="Jiang Y."/>
            <person name="Adhikari A."/>
            <person name="Zheng C.-J."/>
            <person name="Schuster L."/>
            <person name="Cowan T.M."/>
            <person name="Smanski M.J."/>
            <person name="Chevrette M.G."/>
            <person name="De Carvalho L.P.S."/>
            <person name="Shen B."/>
        </authorList>
    </citation>
    <scope>NUCLEOTIDE SEQUENCE [LARGE SCALE GENOMIC DNA]</scope>
    <source>
        <strain evidence="12 13">NPDC033039</strain>
    </source>
</reference>
<sequence length="339" mass="36176">MDPERDGDPAGPAAAAAARGRLVRGIARGGGLRDPRWRAAFDAVPREAFVPVFHDSVPGGHERLAGDDADPLRRAAWLRGVYRDVPLALRVDDAGRLVSSSSQPSLMARMLEALDVTDGCRVLEVGTGSGYNAALLTHRLGGAAVTTVDLEEEITAAARERLAAAGYRPTVVTGDGALGCPSRAPFDRILATCSLGAVPTAWPRQCAADAVILAPLGTGLLKLRVAPDGRAEGRFLPLPVYFVPLRTPGPAAGADGEYEADAVGLGRPRQALGDDRFRFLLGIGAVGLLPQEAYVLWRRERRPRRERYGVTVEGDRQWFWLDDPSGPYAWELGGYPNGA</sequence>
<comment type="similarity">
    <text evidence="2">Belongs to the methyltransferase superfamily. L-isoaspartyl/D-aspartyl protein methyltransferase family.</text>
</comment>
<evidence type="ECO:0000256" key="6">
    <source>
        <dbReference type="ARBA" id="ARBA00022603"/>
    </source>
</evidence>
<dbReference type="InterPro" id="IPR000682">
    <property type="entry name" value="PCMT"/>
</dbReference>
<evidence type="ECO:0000313" key="13">
    <source>
        <dbReference type="Proteomes" id="UP001550853"/>
    </source>
</evidence>
<accession>A0ABV2YYA2</accession>
<evidence type="ECO:0000256" key="4">
    <source>
        <dbReference type="ARBA" id="ARBA00013346"/>
    </source>
</evidence>
<dbReference type="SUPFAM" id="SSF53335">
    <property type="entry name" value="S-adenosyl-L-methionine-dependent methyltransferases"/>
    <property type="match status" value="1"/>
</dbReference>
<keyword evidence="8" id="KW-0949">S-adenosyl-L-methionine</keyword>
<dbReference type="GO" id="GO:0032259">
    <property type="term" value="P:methylation"/>
    <property type="evidence" value="ECO:0007669"/>
    <property type="project" value="UniProtKB-KW"/>
</dbReference>
<evidence type="ECO:0000256" key="10">
    <source>
        <dbReference type="ARBA" id="ARBA00031323"/>
    </source>
</evidence>
<keyword evidence="13" id="KW-1185">Reference proteome</keyword>
<evidence type="ECO:0000313" key="12">
    <source>
        <dbReference type="EMBL" id="MEU3710720.1"/>
    </source>
</evidence>